<evidence type="ECO:0000313" key="2">
    <source>
        <dbReference type="Proteomes" id="UP000244523"/>
    </source>
</evidence>
<sequence length="102" mass="11766">MSESGKQITIRRERGFFAIFRKLIIDVDGTPVLKIKAGEEHATCLPSNASRLWMRLGGQRSEPFDLDQVKEREQLVIYIIPQSFQDMRKSKSIPFGIRIEQS</sequence>
<dbReference type="RefSeq" id="WP_108386634.1">
    <property type="nucleotide sequence ID" value="NZ_QBUD01000006.1"/>
</dbReference>
<gene>
    <name evidence="1" type="ORF">C8N45_10676</name>
</gene>
<proteinExistence type="predicted"/>
<dbReference type="Proteomes" id="UP000244523">
    <property type="component" value="Unassembled WGS sequence"/>
</dbReference>
<dbReference type="EMBL" id="QBUD01000006">
    <property type="protein sequence ID" value="PUB14202.1"/>
    <property type="molecule type" value="Genomic_DNA"/>
</dbReference>
<keyword evidence="2" id="KW-1185">Reference proteome</keyword>
<comment type="caution">
    <text evidence="1">The sequence shown here is derived from an EMBL/GenBank/DDBJ whole genome shotgun (WGS) entry which is preliminary data.</text>
</comment>
<name>A0A2T6KFV0_9RHOB</name>
<organism evidence="1 2">
    <name type="scientific">Yoonia sediminilitoris</name>
    <dbReference type="NCBI Taxonomy" id="1286148"/>
    <lineage>
        <taxon>Bacteria</taxon>
        <taxon>Pseudomonadati</taxon>
        <taxon>Pseudomonadota</taxon>
        <taxon>Alphaproteobacteria</taxon>
        <taxon>Rhodobacterales</taxon>
        <taxon>Paracoccaceae</taxon>
        <taxon>Yoonia</taxon>
    </lineage>
</organism>
<dbReference type="AlphaFoldDB" id="A0A2T6KFV0"/>
<evidence type="ECO:0000313" key="1">
    <source>
        <dbReference type="EMBL" id="PUB14202.1"/>
    </source>
</evidence>
<protein>
    <submittedName>
        <fullName evidence="1">Uncharacterized protein</fullName>
    </submittedName>
</protein>
<reference evidence="1 2" key="1">
    <citation type="submission" date="2018-04" db="EMBL/GenBank/DDBJ databases">
        <title>Genomic Encyclopedia of Archaeal and Bacterial Type Strains, Phase II (KMG-II): from individual species to whole genera.</title>
        <authorList>
            <person name="Goeker M."/>
        </authorList>
    </citation>
    <scope>NUCLEOTIDE SEQUENCE [LARGE SCALE GENOMIC DNA]</scope>
    <source>
        <strain evidence="1 2">DSM 29955</strain>
    </source>
</reference>
<accession>A0A2T6KFV0</accession>